<dbReference type="PANTHER" id="PTHR11468">
    <property type="entry name" value="GLYCOGEN PHOSPHORYLASE"/>
    <property type="match status" value="1"/>
</dbReference>
<dbReference type="Gene3D" id="3.40.50.2000">
    <property type="entry name" value="Glycogen Phosphorylase B"/>
    <property type="match status" value="1"/>
</dbReference>
<dbReference type="InterPro" id="IPR000811">
    <property type="entry name" value="Glyco_trans_35"/>
</dbReference>
<dbReference type="OrthoDB" id="9215500at2759"/>
<dbReference type="PROSITE" id="PS00102">
    <property type="entry name" value="PHOSPHORYLASE"/>
    <property type="match status" value="1"/>
</dbReference>
<protein>
    <recommendedName>
        <fullName evidence="9">Alpha-1,4 glucan phosphorylase</fullName>
        <ecNumber evidence="9">2.4.1.1</ecNumber>
    </recommendedName>
</protein>
<accession>A0A8T0CZ92</accession>
<dbReference type="SUPFAM" id="SSF53756">
    <property type="entry name" value="UDP-Glycosyltransferase/glycogen phosphorylase"/>
    <property type="match status" value="1"/>
</dbReference>
<proteinExistence type="inferred from homology"/>
<name>A0A8T0CZ92_CORYI</name>
<dbReference type="GO" id="GO:0030170">
    <property type="term" value="F:pyridoxal phosphate binding"/>
    <property type="evidence" value="ECO:0007669"/>
    <property type="project" value="TreeGrafter"/>
</dbReference>
<keyword evidence="8 9" id="KW-0119">Carbohydrate metabolism</keyword>
<comment type="catalytic activity">
    <reaction evidence="1 9">
        <text>[(1-&gt;4)-alpha-D-glucosyl](n) + phosphate = [(1-&gt;4)-alpha-D-glucosyl](n-1) + alpha-D-glucose 1-phosphate</text>
        <dbReference type="Rhea" id="RHEA:41732"/>
        <dbReference type="Rhea" id="RHEA-COMP:9584"/>
        <dbReference type="Rhea" id="RHEA-COMP:9586"/>
        <dbReference type="ChEBI" id="CHEBI:15444"/>
        <dbReference type="ChEBI" id="CHEBI:43474"/>
        <dbReference type="ChEBI" id="CHEBI:58601"/>
        <dbReference type="EC" id="2.4.1.1"/>
    </reaction>
</comment>
<dbReference type="FunFam" id="3.40.50.2000:FF:000003">
    <property type="entry name" value="Alpha-1,4 glucan phosphorylase"/>
    <property type="match status" value="1"/>
</dbReference>
<keyword evidence="7 9" id="KW-0663">Pyridoxal phosphate</keyword>
<evidence type="ECO:0000256" key="4">
    <source>
        <dbReference type="ARBA" id="ARBA00022533"/>
    </source>
</evidence>
<keyword evidence="4" id="KW-0021">Allosteric enzyme</keyword>
<comment type="function">
    <text evidence="9">Allosteric enzyme that catalyzes the rate-limiting step in glycogen catabolism, the phosphorolytic cleavage of glycogen to produce glucose-1-phosphate, and plays a central role in maintaining cellular and organismal glucose homeostasis.</text>
</comment>
<dbReference type="GO" id="GO:0008184">
    <property type="term" value="F:glycogen phosphorylase activity"/>
    <property type="evidence" value="ECO:0007669"/>
    <property type="project" value="InterPro"/>
</dbReference>
<evidence type="ECO:0000256" key="7">
    <source>
        <dbReference type="ARBA" id="ARBA00022898"/>
    </source>
</evidence>
<dbReference type="EMBL" id="MU089533">
    <property type="protein sequence ID" value="KAF7851559.1"/>
    <property type="molecule type" value="Genomic_DNA"/>
</dbReference>
<dbReference type="Pfam" id="PF00343">
    <property type="entry name" value="Phosphorylase"/>
    <property type="match status" value="1"/>
</dbReference>
<evidence type="ECO:0000256" key="9">
    <source>
        <dbReference type="RuleBase" id="RU000587"/>
    </source>
</evidence>
<keyword evidence="5 9" id="KW-0328">Glycosyltransferase</keyword>
<evidence type="ECO:0000256" key="8">
    <source>
        <dbReference type="ARBA" id="ARBA00023277"/>
    </source>
</evidence>
<reference evidence="10" key="1">
    <citation type="submission" date="2020-05" db="EMBL/GenBank/DDBJ databases">
        <title>WGS assembly of Corymbia citriodora subspecies variegata.</title>
        <authorList>
            <person name="Barry K."/>
            <person name="Hundley H."/>
            <person name="Shu S."/>
            <person name="Jenkins J."/>
            <person name="Grimwood J."/>
            <person name="Baten A."/>
        </authorList>
    </citation>
    <scope>NUCLEOTIDE SEQUENCE</scope>
    <source>
        <strain evidence="10">CV2-018</strain>
    </source>
</reference>
<dbReference type="EC" id="2.4.1.1" evidence="9"/>
<dbReference type="GO" id="GO:0005980">
    <property type="term" value="P:glycogen catabolic process"/>
    <property type="evidence" value="ECO:0007669"/>
    <property type="project" value="TreeGrafter"/>
</dbReference>
<evidence type="ECO:0000256" key="2">
    <source>
        <dbReference type="ARBA" id="ARBA00001933"/>
    </source>
</evidence>
<evidence type="ECO:0000313" key="11">
    <source>
        <dbReference type="Proteomes" id="UP000806378"/>
    </source>
</evidence>
<gene>
    <name evidence="10" type="ORF">BT93_L3649</name>
</gene>
<dbReference type="InterPro" id="IPR035090">
    <property type="entry name" value="Pyridoxal_P_attach_site"/>
</dbReference>
<comment type="similarity">
    <text evidence="3 9">Belongs to the glycogen phosphorylase family.</text>
</comment>
<evidence type="ECO:0000256" key="6">
    <source>
        <dbReference type="ARBA" id="ARBA00022679"/>
    </source>
</evidence>
<keyword evidence="11" id="KW-1185">Reference proteome</keyword>
<dbReference type="PANTHER" id="PTHR11468:SF28">
    <property type="entry name" value="ALPHA-GLUCAN PHOSPHORYLASE 1"/>
    <property type="match status" value="1"/>
</dbReference>
<dbReference type="AlphaFoldDB" id="A0A8T0CZ92"/>
<evidence type="ECO:0000256" key="1">
    <source>
        <dbReference type="ARBA" id="ARBA00001275"/>
    </source>
</evidence>
<dbReference type="GO" id="GO:0005737">
    <property type="term" value="C:cytoplasm"/>
    <property type="evidence" value="ECO:0007669"/>
    <property type="project" value="TreeGrafter"/>
</dbReference>
<evidence type="ECO:0000313" key="10">
    <source>
        <dbReference type="EMBL" id="KAF7851559.1"/>
    </source>
</evidence>
<evidence type="ECO:0000256" key="5">
    <source>
        <dbReference type="ARBA" id="ARBA00022676"/>
    </source>
</evidence>
<comment type="cofactor">
    <cofactor evidence="2 9">
        <name>pyridoxal 5'-phosphate</name>
        <dbReference type="ChEBI" id="CHEBI:597326"/>
    </cofactor>
</comment>
<keyword evidence="6 9" id="KW-0808">Transferase</keyword>
<comment type="caution">
    <text evidence="10">The sequence shown here is derived from an EMBL/GenBank/DDBJ whole genome shotgun (WGS) entry which is preliminary data.</text>
</comment>
<dbReference type="Gramene" id="rna-gnl|WGS:JABURB|Cocit.L3649.1">
    <property type="protein sequence ID" value="cds-KAF7851559.1"/>
    <property type="gene ID" value="gene-BT93_L3649"/>
</dbReference>
<sequence>MVLILPQVKHIHEYKRQLLNILGIVYRYKKMKAMTPAERTAKFVPRVCIFGGKAFATYVQAKRIVKFITDVAATINHDPEIGDLLKVVFVPDYNVSVAELLIPASELLQHISTAGMEASGTSNMKFAMNGCVLIGTLDGANVEIRQEVGEDNFFLFGARAQEIARLRKERVEGKFVPDPRFEEVKAFVRSGVFGPYNYDELIGSLEGNEGFGRADYFLVSKDFPSYIGCQEEVDEAYRDQKRWTRMSILNTAGSYKFSSDRTIHEYARDIWNIAPVELL</sequence>
<evidence type="ECO:0000256" key="3">
    <source>
        <dbReference type="ARBA" id="ARBA00006047"/>
    </source>
</evidence>
<organism evidence="10 11">
    <name type="scientific">Corymbia citriodora subsp. variegata</name>
    <dbReference type="NCBI Taxonomy" id="360336"/>
    <lineage>
        <taxon>Eukaryota</taxon>
        <taxon>Viridiplantae</taxon>
        <taxon>Streptophyta</taxon>
        <taxon>Embryophyta</taxon>
        <taxon>Tracheophyta</taxon>
        <taxon>Spermatophyta</taxon>
        <taxon>Magnoliopsida</taxon>
        <taxon>eudicotyledons</taxon>
        <taxon>Gunneridae</taxon>
        <taxon>Pentapetalae</taxon>
        <taxon>rosids</taxon>
        <taxon>malvids</taxon>
        <taxon>Myrtales</taxon>
        <taxon>Myrtaceae</taxon>
        <taxon>Myrtoideae</taxon>
        <taxon>Eucalypteae</taxon>
        <taxon>Corymbia</taxon>
    </lineage>
</organism>
<dbReference type="Proteomes" id="UP000806378">
    <property type="component" value="Unassembled WGS sequence"/>
</dbReference>